<dbReference type="Gene3D" id="3.40.47.10">
    <property type="match status" value="3"/>
</dbReference>
<name>A0A074MH00_9BACL</name>
<dbReference type="OrthoDB" id="9808669at2"/>
<reference evidence="5 6" key="1">
    <citation type="journal article" date="2013" name="Int. J. Syst. Evol. Microbiol.">
        <title>Tumebacillus flagellatus sp. nov., an alpha-amylase/pullulanase-producing bacterium isolated from cassava wastewater.</title>
        <authorList>
            <person name="Wang Q."/>
            <person name="Xie N."/>
            <person name="Qin Y."/>
            <person name="Shen N."/>
            <person name="Zhu J."/>
            <person name="Mi H."/>
            <person name="Huang R."/>
        </authorList>
    </citation>
    <scope>NUCLEOTIDE SEQUENCE [LARGE SCALE GENOMIC DNA]</scope>
    <source>
        <strain evidence="5 6">GST4</strain>
    </source>
</reference>
<dbReference type="GO" id="GO:0004315">
    <property type="term" value="F:3-oxoacyl-[acyl-carrier-protein] synthase activity"/>
    <property type="evidence" value="ECO:0007669"/>
    <property type="project" value="TreeGrafter"/>
</dbReference>
<dbReference type="SUPFAM" id="SSF53901">
    <property type="entry name" value="Thiolase-like"/>
    <property type="match status" value="4"/>
</dbReference>
<dbReference type="SMART" id="SM00825">
    <property type="entry name" value="PKS_KS"/>
    <property type="match status" value="1"/>
</dbReference>
<dbReference type="AlphaFoldDB" id="A0A074MH00"/>
<evidence type="ECO:0000259" key="4">
    <source>
        <dbReference type="PROSITE" id="PS52004"/>
    </source>
</evidence>
<proteinExistence type="inferred from homology"/>
<organism evidence="5 6">
    <name type="scientific">Tumebacillus flagellatus</name>
    <dbReference type="NCBI Taxonomy" id="1157490"/>
    <lineage>
        <taxon>Bacteria</taxon>
        <taxon>Bacillati</taxon>
        <taxon>Bacillota</taxon>
        <taxon>Bacilli</taxon>
        <taxon>Bacillales</taxon>
        <taxon>Alicyclobacillaceae</taxon>
        <taxon>Tumebacillus</taxon>
    </lineage>
</organism>
<dbReference type="InterPro" id="IPR014031">
    <property type="entry name" value="Ketoacyl_synth_C"/>
</dbReference>
<evidence type="ECO:0000256" key="2">
    <source>
        <dbReference type="ARBA" id="ARBA00022679"/>
    </source>
</evidence>
<dbReference type="GO" id="GO:0006633">
    <property type="term" value="P:fatty acid biosynthetic process"/>
    <property type="evidence" value="ECO:0007669"/>
    <property type="project" value="TreeGrafter"/>
</dbReference>
<dbReference type="Proteomes" id="UP000027931">
    <property type="component" value="Unassembled WGS sequence"/>
</dbReference>
<feature type="domain" description="Ketosynthase family 3 (KS3)" evidence="4">
    <location>
        <begin position="5"/>
        <end position="403"/>
    </location>
</feature>
<keyword evidence="6" id="KW-1185">Reference proteome</keyword>
<evidence type="ECO:0000313" key="6">
    <source>
        <dbReference type="Proteomes" id="UP000027931"/>
    </source>
</evidence>
<keyword evidence="2 3" id="KW-0808">Transferase</keyword>
<accession>A0A074MH00</accession>
<evidence type="ECO:0000256" key="3">
    <source>
        <dbReference type="RuleBase" id="RU003694"/>
    </source>
</evidence>
<comment type="caution">
    <text evidence="5">The sequence shown here is derived from an EMBL/GenBank/DDBJ whole genome shotgun (WGS) entry which is preliminary data.</text>
</comment>
<dbReference type="Pfam" id="PF02801">
    <property type="entry name" value="Ketoacyl-synt_C"/>
    <property type="match status" value="2"/>
</dbReference>
<dbReference type="PANTHER" id="PTHR11712">
    <property type="entry name" value="POLYKETIDE SYNTHASE-RELATED"/>
    <property type="match status" value="1"/>
</dbReference>
<dbReference type="InterPro" id="IPR016039">
    <property type="entry name" value="Thiolase-like"/>
</dbReference>
<evidence type="ECO:0000256" key="1">
    <source>
        <dbReference type="ARBA" id="ARBA00008467"/>
    </source>
</evidence>
<dbReference type="InterPro" id="IPR020841">
    <property type="entry name" value="PKS_Beta-ketoAc_synthase_dom"/>
</dbReference>
<dbReference type="CDD" id="cd00834">
    <property type="entry name" value="KAS_I_II"/>
    <property type="match status" value="2"/>
</dbReference>
<sequence length="820" mass="86416">MSNYKDRVVVTGIGIICANGKNVEEFWRNVSNNQSGIRVVSSISMAGINTEYAGEIDGYKPEEHFTPEEVEKYDIAGQLSIIAAREAVQVAQFDLAAHDPYRVGVILGTSLGGMRSGEKFHEQWVKEGIEHADPSLLYNYVIHIPVDSVSHDLKIKGPKSVISNACAAGTNSIGYAADMIRSGKADAMFAGGVDPLCRLSMSGFNTLGALAPEPCAPFSKSSGLNIGEGAGVLFLERMDLALERGATILGEVLSYALSADAYHITAPDPAGAGGMRSMRRTLEKAGLPETAVDYINGHGTGTNANDSSEPIGVRTLFGNSVPVSSTKSMIGHMLGAAGASEGVISVLAINNSFIPATINFDYEADKFKELDFVRDTGRTQELGTVMSNSFAFGGNNASILFGKYKQDREVPALAAKKRVLITGVGALAGNSANVEEVFAKFQAGESTFSAIEGFDTAQYVSTHGAQIPEVPYRKLVNPALLRRMDDLGKQATATAKMALDDAKLKVDSKNSERIGVLFATGTGPLKTVEAFNRTVILKGAEAAEALLFPNTVMNAAAGHICLNFKIKGPTTTITSGGTAGINSLFYATQLIQNGDADAVIVVTGDEFNETMVAGHSRVPGYLTPGSQAKAFGEGLDGTVLGEACVAFLVESEESALARGAKVYGELKGFGLTSDHSGPARVNRQGEEWSKSFELALQEAGLTVDQVDYVAAAASGNRVFDTAEARALHRVIGGKAPISAPKAYFGEALATSGMIGALSALYAIGHNNIPQIPGMEQPFSEAEGLDLVIGGNRERAVEHALVSSFSFGGNYQALVIGRYEK</sequence>
<comment type="similarity">
    <text evidence="1 3">Belongs to the thiolase-like superfamily. Beta-ketoacyl-ACP synthases family.</text>
</comment>
<gene>
    <name evidence="5" type="ORF">EL26_00095</name>
</gene>
<dbReference type="InterPro" id="IPR014030">
    <property type="entry name" value="Ketoacyl_synth_N"/>
</dbReference>
<dbReference type="eggNOG" id="COG0304">
    <property type="taxonomic scope" value="Bacteria"/>
</dbReference>
<dbReference type="EMBL" id="JMIR01000001">
    <property type="protein sequence ID" value="KEO85002.1"/>
    <property type="molecule type" value="Genomic_DNA"/>
</dbReference>
<dbReference type="GO" id="GO:0005829">
    <property type="term" value="C:cytosol"/>
    <property type="evidence" value="ECO:0007669"/>
    <property type="project" value="TreeGrafter"/>
</dbReference>
<dbReference type="InterPro" id="IPR000794">
    <property type="entry name" value="Beta-ketoacyl_synthase"/>
</dbReference>
<dbReference type="STRING" id="1157490.EL26_00095"/>
<dbReference type="Pfam" id="PF00109">
    <property type="entry name" value="ketoacyl-synt"/>
    <property type="match status" value="2"/>
</dbReference>
<protein>
    <submittedName>
        <fullName evidence="5">3-oxoacyl-ACP synthase</fullName>
    </submittedName>
</protein>
<feature type="domain" description="Ketosynthase family 3 (KS3)" evidence="4">
    <location>
        <begin position="416"/>
        <end position="817"/>
    </location>
</feature>
<evidence type="ECO:0000313" key="5">
    <source>
        <dbReference type="EMBL" id="KEO85002.1"/>
    </source>
</evidence>
<dbReference type="RefSeq" id="WP_038083148.1">
    <property type="nucleotide sequence ID" value="NZ_JMIR01000001.1"/>
</dbReference>
<dbReference type="PANTHER" id="PTHR11712:SF336">
    <property type="entry name" value="3-OXOACYL-[ACYL-CARRIER-PROTEIN] SYNTHASE, MITOCHONDRIAL"/>
    <property type="match status" value="1"/>
</dbReference>
<dbReference type="PROSITE" id="PS52004">
    <property type="entry name" value="KS3_2"/>
    <property type="match status" value="2"/>
</dbReference>